<feature type="domain" description="NAD-dependent epimerase/dehydratase" evidence="3">
    <location>
        <begin position="4"/>
        <end position="233"/>
    </location>
</feature>
<dbReference type="RefSeq" id="WP_172150463.1">
    <property type="nucleotide sequence ID" value="NZ_BAABID010000009.1"/>
</dbReference>
<protein>
    <submittedName>
        <fullName evidence="4">Aldehyde reductase</fullName>
    </submittedName>
</protein>
<keyword evidence="5" id="KW-1185">Reference proteome</keyword>
<reference evidence="5" key="1">
    <citation type="journal article" date="2019" name="Int. J. Syst. Evol. Microbiol.">
        <title>The Global Catalogue of Microorganisms (GCM) 10K type strain sequencing project: providing services to taxonomists for standard genome sequencing and annotation.</title>
        <authorList>
            <consortium name="The Broad Institute Genomics Platform"/>
            <consortium name="The Broad Institute Genome Sequencing Center for Infectious Disease"/>
            <person name="Wu L."/>
            <person name="Ma J."/>
        </authorList>
    </citation>
    <scope>NUCLEOTIDE SEQUENCE [LARGE SCALE GENOMIC DNA]</scope>
    <source>
        <strain evidence="5">JCM 18063</strain>
    </source>
</reference>
<organism evidence="4 5">
    <name type="scientific">Isoptericola chiayiensis</name>
    <dbReference type="NCBI Taxonomy" id="579446"/>
    <lineage>
        <taxon>Bacteria</taxon>
        <taxon>Bacillati</taxon>
        <taxon>Actinomycetota</taxon>
        <taxon>Actinomycetes</taxon>
        <taxon>Micrococcales</taxon>
        <taxon>Promicromonosporaceae</taxon>
        <taxon>Isoptericola</taxon>
    </lineage>
</organism>
<dbReference type="SUPFAM" id="SSF51735">
    <property type="entry name" value="NAD(P)-binding Rossmann-fold domains"/>
    <property type="match status" value="1"/>
</dbReference>
<dbReference type="Gene3D" id="3.40.50.720">
    <property type="entry name" value="NAD(P)-binding Rossmann-like Domain"/>
    <property type="match status" value="1"/>
</dbReference>
<evidence type="ECO:0000313" key="4">
    <source>
        <dbReference type="EMBL" id="GAA4729992.1"/>
    </source>
</evidence>
<dbReference type="PANTHER" id="PTHR10366:SF564">
    <property type="entry name" value="STEROL-4-ALPHA-CARBOXYLATE 3-DEHYDROGENASE, DECARBOXYLATING"/>
    <property type="match status" value="1"/>
</dbReference>
<name>A0ABP8YK22_9MICO</name>
<accession>A0ABP8YK22</accession>
<comment type="caution">
    <text evidence="4">The sequence shown here is derived from an EMBL/GenBank/DDBJ whole genome shotgun (WGS) entry which is preliminary data.</text>
</comment>
<keyword evidence="1" id="KW-0560">Oxidoreductase</keyword>
<dbReference type="PANTHER" id="PTHR10366">
    <property type="entry name" value="NAD DEPENDENT EPIMERASE/DEHYDRATASE"/>
    <property type="match status" value="1"/>
</dbReference>
<dbReference type="EMBL" id="BAABID010000009">
    <property type="protein sequence ID" value="GAA4729992.1"/>
    <property type="molecule type" value="Genomic_DNA"/>
</dbReference>
<dbReference type="Proteomes" id="UP001500956">
    <property type="component" value="Unassembled WGS sequence"/>
</dbReference>
<dbReference type="InterPro" id="IPR050425">
    <property type="entry name" value="NAD(P)_dehydrat-like"/>
</dbReference>
<comment type="similarity">
    <text evidence="2">Belongs to the NAD(P)-dependent epimerase/dehydratase family. Dihydroflavonol-4-reductase subfamily.</text>
</comment>
<evidence type="ECO:0000256" key="2">
    <source>
        <dbReference type="ARBA" id="ARBA00023445"/>
    </source>
</evidence>
<dbReference type="InterPro" id="IPR036291">
    <property type="entry name" value="NAD(P)-bd_dom_sf"/>
</dbReference>
<dbReference type="InterPro" id="IPR001509">
    <property type="entry name" value="Epimerase_deHydtase"/>
</dbReference>
<dbReference type="Pfam" id="PF01370">
    <property type="entry name" value="Epimerase"/>
    <property type="match status" value="1"/>
</dbReference>
<gene>
    <name evidence="4" type="ORF">GCM10023216_22030</name>
</gene>
<proteinExistence type="inferred from homology"/>
<evidence type="ECO:0000313" key="5">
    <source>
        <dbReference type="Proteomes" id="UP001500956"/>
    </source>
</evidence>
<evidence type="ECO:0000256" key="1">
    <source>
        <dbReference type="ARBA" id="ARBA00023002"/>
    </source>
</evidence>
<sequence length="340" mass="36483">MSTVLVTGASGFIAKHVVRELLDAGHTVRATVRSDRRRAQVEALFPGAAVEFVSLDLTSDDGWDEALTGVDVLMHTASPFPTAPPKDPQDLIRPAVDGTLRALRAARAAGVHRVVLTSTCGAIYKPADHDWSRRKTRADWTEIDGPRTTPYEASKTLAEQAAWRFVAEHPEMRLTVVNPGMVFGPALDEHYGSSLETVEQLVTGRMPMLPQMNMPVVDVRDVARIHVRAMTDDGAVGQRFPANAGRMSIPEMADVLRAAYPDARITTRVAPDWLIRVLSAVVPAMRTASRGLGLNADVDGSDAPRQFGFDYISSRDALLAAAESVRGGAAAGGGGPTASR</sequence>
<evidence type="ECO:0000259" key="3">
    <source>
        <dbReference type="Pfam" id="PF01370"/>
    </source>
</evidence>